<accession>A0A5M3Y3W7</accession>
<dbReference type="AlphaFoldDB" id="A0A5M3Y3W7"/>
<reference evidence="1 2" key="1">
    <citation type="submission" date="2019-10" db="EMBL/GenBank/DDBJ databases">
        <title>Whole genome shotgun sequence of Acrocarpospora pleiomorpha NBRC 16267.</title>
        <authorList>
            <person name="Ichikawa N."/>
            <person name="Kimura A."/>
            <person name="Kitahashi Y."/>
            <person name="Komaki H."/>
            <person name="Oguchi A."/>
        </authorList>
    </citation>
    <scope>NUCLEOTIDE SEQUENCE [LARGE SCALE GENOMIC DNA]</scope>
    <source>
        <strain evidence="1 2">NBRC 16267</strain>
    </source>
</reference>
<sequence length="47" mass="5265">MRCQRDEEPECRGRHIPCGVTIAAIVVLRAKLASINPGRFSQPEIFV</sequence>
<gene>
    <name evidence="1" type="ORF">Aple_094400</name>
</gene>
<proteinExistence type="predicted"/>
<dbReference type="Proteomes" id="UP000377595">
    <property type="component" value="Unassembled WGS sequence"/>
</dbReference>
<name>A0A5M3Y3W7_9ACTN</name>
<evidence type="ECO:0000313" key="1">
    <source>
        <dbReference type="EMBL" id="GES26541.1"/>
    </source>
</evidence>
<comment type="caution">
    <text evidence="1">The sequence shown here is derived from an EMBL/GenBank/DDBJ whole genome shotgun (WGS) entry which is preliminary data.</text>
</comment>
<organism evidence="1 2">
    <name type="scientific">Acrocarpospora pleiomorpha</name>
    <dbReference type="NCBI Taxonomy" id="90975"/>
    <lineage>
        <taxon>Bacteria</taxon>
        <taxon>Bacillati</taxon>
        <taxon>Actinomycetota</taxon>
        <taxon>Actinomycetes</taxon>
        <taxon>Streptosporangiales</taxon>
        <taxon>Streptosporangiaceae</taxon>
        <taxon>Acrocarpospora</taxon>
    </lineage>
</organism>
<dbReference type="EMBL" id="BLAF01000090">
    <property type="protein sequence ID" value="GES26541.1"/>
    <property type="molecule type" value="Genomic_DNA"/>
</dbReference>
<keyword evidence="2" id="KW-1185">Reference proteome</keyword>
<evidence type="ECO:0000313" key="2">
    <source>
        <dbReference type="Proteomes" id="UP000377595"/>
    </source>
</evidence>
<protein>
    <submittedName>
        <fullName evidence="1">Uncharacterized protein</fullName>
    </submittedName>
</protein>